<gene>
    <name evidence="3" type="ORF">EZJ19_09355</name>
</gene>
<protein>
    <submittedName>
        <fullName evidence="3">Lytic murein transglycosylase</fullName>
    </submittedName>
</protein>
<feature type="domain" description="Transglycosylase SLT" evidence="2">
    <location>
        <begin position="75"/>
        <end position="366"/>
    </location>
</feature>
<dbReference type="Gene3D" id="1.10.530.10">
    <property type="match status" value="1"/>
</dbReference>
<proteinExistence type="predicted"/>
<dbReference type="SUPFAM" id="SSF47090">
    <property type="entry name" value="PGBD-like"/>
    <property type="match status" value="1"/>
</dbReference>
<dbReference type="PANTHER" id="PTHR30163">
    <property type="entry name" value="MEMBRANE-BOUND LYTIC MUREIN TRANSGLYCOSYLASE B"/>
    <property type="match status" value="1"/>
</dbReference>
<dbReference type="Gene3D" id="1.10.101.10">
    <property type="entry name" value="PGBD-like superfamily/PGBD"/>
    <property type="match status" value="1"/>
</dbReference>
<dbReference type="GO" id="GO:0009253">
    <property type="term" value="P:peptidoglycan catabolic process"/>
    <property type="evidence" value="ECO:0007669"/>
    <property type="project" value="TreeGrafter"/>
</dbReference>
<dbReference type="GO" id="GO:0008933">
    <property type="term" value="F:peptidoglycan lytic transglycosylase activity"/>
    <property type="evidence" value="ECO:0007669"/>
    <property type="project" value="TreeGrafter"/>
</dbReference>
<dbReference type="InterPro" id="IPR002477">
    <property type="entry name" value="Peptidoglycan-bd-like"/>
</dbReference>
<dbReference type="NCBIfam" id="TIGR02283">
    <property type="entry name" value="MltB_2"/>
    <property type="match status" value="1"/>
</dbReference>
<dbReference type="Gene3D" id="1.10.8.350">
    <property type="entry name" value="Bacterial muramidase"/>
    <property type="match status" value="1"/>
</dbReference>
<dbReference type="CDD" id="cd13399">
    <property type="entry name" value="Slt35-like"/>
    <property type="match status" value="1"/>
</dbReference>
<accession>A0A4R1BC83</accession>
<dbReference type="Proteomes" id="UP000295443">
    <property type="component" value="Unassembled WGS sequence"/>
</dbReference>
<dbReference type="Pfam" id="PF01471">
    <property type="entry name" value="PG_binding_1"/>
    <property type="match status" value="1"/>
</dbReference>
<dbReference type="Pfam" id="PF13406">
    <property type="entry name" value="SLT_2"/>
    <property type="match status" value="1"/>
</dbReference>
<organism evidence="3 4">
    <name type="scientific">Parasulfuritortus cantonensis</name>
    <dbReference type="NCBI Taxonomy" id="2528202"/>
    <lineage>
        <taxon>Bacteria</taxon>
        <taxon>Pseudomonadati</taxon>
        <taxon>Pseudomonadota</taxon>
        <taxon>Betaproteobacteria</taxon>
        <taxon>Nitrosomonadales</taxon>
        <taxon>Thiobacillaceae</taxon>
        <taxon>Parasulfuritortus</taxon>
    </lineage>
</organism>
<dbReference type="InterPro" id="IPR036365">
    <property type="entry name" value="PGBD-like_sf"/>
</dbReference>
<dbReference type="OrthoDB" id="9772911at2"/>
<dbReference type="InterPro" id="IPR031304">
    <property type="entry name" value="SLT_2"/>
</dbReference>
<evidence type="ECO:0000313" key="3">
    <source>
        <dbReference type="EMBL" id="TCJ14645.1"/>
    </source>
</evidence>
<dbReference type="EMBL" id="SJZB01000034">
    <property type="protein sequence ID" value="TCJ14645.1"/>
    <property type="molecule type" value="Genomic_DNA"/>
</dbReference>
<comment type="caution">
    <text evidence="3">The sequence shown here is derived from an EMBL/GenBank/DDBJ whole genome shotgun (WGS) entry which is preliminary data.</text>
</comment>
<feature type="domain" description="Peptidoglycan binding-like" evidence="1">
    <location>
        <begin position="387"/>
        <end position="441"/>
    </location>
</feature>
<dbReference type="AlphaFoldDB" id="A0A4R1BC83"/>
<dbReference type="InterPro" id="IPR011970">
    <property type="entry name" value="MltB_2"/>
</dbReference>
<dbReference type="SUPFAM" id="SSF53955">
    <property type="entry name" value="Lysozyme-like"/>
    <property type="match status" value="1"/>
</dbReference>
<sequence length="466" mass="49922">MDSAMVTGDLFVMSAAYVSLKRMWSRNRLFTFAPAVVALCLAAAGADAEDAAGAAAPPSGVPAPGTPEVDQAARFQAWLDEFRRQAAAQGISQATLDAALTGLQPLDRVLERDQSQPEFVQTFLDYLNKRVSDRRVEKGGEALAGQAERLGEAERRYGVPARYLVAFWGLETNYGGYLGDVPVVAALATLAYDARRPEFFRSQLLDALRIIDRGDVGAGDLVGSWAGAIGHMQFIPSTYLAYAVDGDGDGRVDLRNSLPDAIESAANYLHEAGWRSDQEWGLEVRLPDGFDASLAGLERRQPRAAWAALGLRRADGSPLADADEADSLVLPQGISGPAFLVSDNFRVILRWNRSLNYAIAVGHLADRLAGGAPLATGLQADNRPLSRDQMETVQKCLAALGYDPGTPDGIPGSRTRTAIRAYQKAAGLPADGYPSLSLLEHLEDTLLEQEQPLPDGTMISSDKGPA</sequence>
<dbReference type="InterPro" id="IPR043426">
    <property type="entry name" value="MltB-like"/>
</dbReference>
<name>A0A4R1BC83_9PROT</name>
<dbReference type="InterPro" id="IPR023346">
    <property type="entry name" value="Lysozyme-like_dom_sf"/>
</dbReference>
<evidence type="ECO:0000313" key="4">
    <source>
        <dbReference type="Proteomes" id="UP000295443"/>
    </source>
</evidence>
<evidence type="ECO:0000259" key="2">
    <source>
        <dbReference type="Pfam" id="PF13406"/>
    </source>
</evidence>
<keyword evidence="4" id="KW-1185">Reference proteome</keyword>
<dbReference type="PANTHER" id="PTHR30163:SF8">
    <property type="entry name" value="LYTIC MUREIN TRANSGLYCOSYLASE"/>
    <property type="match status" value="1"/>
</dbReference>
<dbReference type="InterPro" id="IPR036366">
    <property type="entry name" value="PGBDSf"/>
</dbReference>
<evidence type="ECO:0000259" key="1">
    <source>
        <dbReference type="Pfam" id="PF01471"/>
    </source>
</evidence>
<reference evidence="3 4" key="1">
    <citation type="submission" date="2019-03" db="EMBL/GenBank/DDBJ databases">
        <title>Genome sequence of Thiobacillaceae bacterium LSR1, a sulfur-oxidizing bacterium isolated from freshwater sediment.</title>
        <authorList>
            <person name="Li S."/>
        </authorList>
    </citation>
    <scope>NUCLEOTIDE SEQUENCE [LARGE SCALE GENOMIC DNA]</scope>
    <source>
        <strain evidence="3 4">LSR1</strain>
    </source>
</reference>